<feature type="domain" description="Replication factor A C-terminal" evidence="2">
    <location>
        <begin position="105"/>
        <end position="230"/>
    </location>
</feature>
<dbReference type="SUPFAM" id="SSF50249">
    <property type="entry name" value="Nucleic acid-binding proteins"/>
    <property type="match status" value="1"/>
</dbReference>
<protein>
    <submittedName>
        <fullName evidence="4">Uncharacterized protein LOC104720558</fullName>
    </submittedName>
</protein>
<evidence type="ECO:0000256" key="1">
    <source>
        <dbReference type="SAM" id="MobiDB-lite"/>
    </source>
</evidence>
<accession>A0ABM0U6P5</accession>
<evidence type="ECO:0000313" key="4">
    <source>
        <dbReference type="RefSeq" id="XP_010436750.1"/>
    </source>
</evidence>
<reference evidence="4" key="2">
    <citation type="submission" date="2025-08" db="UniProtKB">
        <authorList>
            <consortium name="RefSeq"/>
        </authorList>
    </citation>
    <scope>IDENTIFICATION</scope>
    <source>
        <tissue evidence="4">Leaf</tissue>
    </source>
</reference>
<gene>
    <name evidence="4" type="primary">LOC104720558</name>
</gene>
<dbReference type="InterPro" id="IPR012340">
    <property type="entry name" value="NA-bd_OB-fold"/>
</dbReference>
<dbReference type="PANTHER" id="PTHR47165">
    <property type="entry name" value="OS03G0429900 PROTEIN"/>
    <property type="match status" value="1"/>
</dbReference>
<keyword evidence="3" id="KW-1185">Reference proteome</keyword>
<evidence type="ECO:0000313" key="3">
    <source>
        <dbReference type="Proteomes" id="UP000694864"/>
    </source>
</evidence>
<dbReference type="Pfam" id="PF08646">
    <property type="entry name" value="Rep_fac-A_C"/>
    <property type="match status" value="1"/>
</dbReference>
<reference evidence="3" key="1">
    <citation type="journal article" date="2014" name="Nat. Commun.">
        <title>The emerging biofuel crop Camelina sativa retains a highly undifferentiated hexaploid genome structure.</title>
        <authorList>
            <person name="Kagale S."/>
            <person name="Koh C."/>
            <person name="Nixon J."/>
            <person name="Bollina V."/>
            <person name="Clarke W.E."/>
            <person name="Tuteja R."/>
            <person name="Spillane C."/>
            <person name="Robinson S.J."/>
            <person name="Links M.G."/>
            <person name="Clarke C."/>
            <person name="Higgins E.E."/>
            <person name="Huebert T."/>
            <person name="Sharpe A.G."/>
            <person name="Parkin I.A."/>
        </authorList>
    </citation>
    <scope>NUCLEOTIDE SEQUENCE [LARGE SCALE GENOMIC DNA]</scope>
    <source>
        <strain evidence="3">cv. DH55</strain>
    </source>
</reference>
<dbReference type="GeneID" id="104720558"/>
<proteinExistence type="predicted"/>
<dbReference type="RefSeq" id="XP_010436750.1">
    <property type="nucleotide sequence ID" value="XM_010438448.1"/>
</dbReference>
<dbReference type="InterPro" id="IPR013955">
    <property type="entry name" value="Rep_factor-A_C"/>
</dbReference>
<organism evidence="3 4">
    <name type="scientific">Camelina sativa</name>
    <name type="common">False flax</name>
    <name type="synonym">Myagrum sativum</name>
    <dbReference type="NCBI Taxonomy" id="90675"/>
    <lineage>
        <taxon>Eukaryota</taxon>
        <taxon>Viridiplantae</taxon>
        <taxon>Streptophyta</taxon>
        <taxon>Embryophyta</taxon>
        <taxon>Tracheophyta</taxon>
        <taxon>Spermatophyta</taxon>
        <taxon>Magnoliopsida</taxon>
        <taxon>eudicotyledons</taxon>
        <taxon>Gunneridae</taxon>
        <taxon>Pentapetalae</taxon>
        <taxon>rosids</taxon>
        <taxon>malvids</taxon>
        <taxon>Brassicales</taxon>
        <taxon>Brassicaceae</taxon>
        <taxon>Camelineae</taxon>
        <taxon>Camelina</taxon>
    </lineage>
</organism>
<feature type="compositionally biased region" description="Polar residues" evidence="1">
    <location>
        <begin position="267"/>
        <end position="283"/>
    </location>
</feature>
<feature type="compositionally biased region" description="Basic and acidic residues" evidence="1">
    <location>
        <begin position="254"/>
        <end position="266"/>
    </location>
</feature>
<dbReference type="Proteomes" id="UP000694864">
    <property type="component" value="Chromosome 10"/>
</dbReference>
<sequence length="302" mass="33038">MVWDGCAAEFRKLYASIVGKSTILIITAVNPKSYGGNLSLSTTYSTRFYRDANYEAIKVFPKSSSLPDGVPPTVNGGKTPAIIETFSIAEARKFVSTSTEQEKEFKCTAYIVEIVVDRGWKYIACGKCGLKLVESGSSLICKRCSGEPIGVVKYRVELAVTDGKDKTIFVMLDEPTTQLIHIGVTELIDSQPAMKDGVPEVLAELTGRTFEFELKISGYNFKSKYETFTVTRVVSEVQHPPPQTSTGPNEVDDHDQPSETSEKHCTEVQQPATANCNDISGQGSPLEPAERESKKARTGNSK</sequence>
<dbReference type="Gene3D" id="2.40.50.140">
    <property type="entry name" value="Nucleic acid-binding proteins"/>
    <property type="match status" value="2"/>
</dbReference>
<dbReference type="PANTHER" id="PTHR47165:SF4">
    <property type="entry name" value="OS03G0429900 PROTEIN"/>
    <property type="match status" value="1"/>
</dbReference>
<feature type="region of interest" description="Disordered" evidence="1">
    <location>
        <begin position="236"/>
        <end position="302"/>
    </location>
</feature>
<name>A0ABM0U6P5_CAMSA</name>
<evidence type="ECO:0000259" key="2">
    <source>
        <dbReference type="Pfam" id="PF08646"/>
    </source>
</evidence>